<keyword evidence="10" id="KW-0479">Metal-binding</keyword>
<dbReference type="SMART" id="SM00179">
    <property type="entry name" value="EGF_CA"/>
    <property type="match status" value="2"/>
</dbReference>
<evidence type="ECO:0000256" key="6">
    <source>
        <dbReference type="ARBA" id="ARBA00022536"/>
    </source>
</evidence>
<dbReference type="InterPro" id="IPR000152">
    <property type="entry name" value="EGF-type_Asp/Asn_hydroxyl_site"/>
</dbReference>
<dbReference type="GO" id="GO:0004888">
    <property type="term" value="F:transmembrane signaling receptor activity"/>
    <property type="evidence" value="ECO:0007669"/>
    <property type="project" value="UniProtKB-ARBA"/>
</dbReference>
<feature type="repeat" description="LDL-receptor class B" evidence="24">
    <location>
        <begin position="657"/>
        <end position="701"/>
    </location>
</feature>
<dbReference type="InterPro" id="IPR049883">
    <property type="entry name" value="NOTCH1_EGF-like"/>
</dbReference>
<dbReference type="PANTHER" id="PTHR22722:SF15">
    <property type="entry name" value="LOW-DENSITY LIPOPROTEIN RECEPTOR-RELATED"/>
    <property type="match status" value="1"/>
</dbReference>
<evidence type="ECO:0000259" key="28">
    <source>
        <dbReference type="PROSITE" id="PS50026"/>
    </source>
</evidence>
<feature type="disulfide bond" evidence="23">
    <location>
        <begin position="367"/>
        <end position="385"/>
    </location>
</feature>
<keyword evidence="7" id="KW-0597">Phosphoprotein</keyword>
<comment type="caution">
    <text evidence="22">Lacks conserved residue(s) required for the propagation of feature annotation.</text>
</comment>
<evidence type="ECO:0000256" key="7">
    <source>
        <dbReference type="ARBA" id="ARBA00022553"/>
    </source>
</evidence>
<feature type="disulfide bond" evidence="23">
    <location>
        <begin position="121"/>
        <end position="133"/>
    </location>
</feature>
<dbReference type="SUPFAM" id="SSF57196">
    <property type="entry name" value="EGF/Laminin"/>
    <property type="match status" value="3"/>
</dbReference>
<evidence type="ECO:0000256" key="25">
    <source>
        <dbReference type="SAM" id="MobiDB-lite"/>
    </source>
</evidence>
<dbReference type="FunFam" id="4.10.400.10:FF:000138">
    <property type="entry name" value="Low-density lipoprotein receptor-related protein 8"/>
    <property type="match status" value="1"/>
</dbReference>
<evidence type="ECO:0000256" key="11">
    <source>
        <dbReference type="ARBA" id="ARBA00022737"/>
    </source>
</evidence>
<dbReference type="InterPro" id="IPR001881">
    <property type="entry name" value="EGF-like_Ca-bd_dom"/>
</dbReference>
<dbReference type="GO" id="GO:0043235">
    <property type="term" value="C:receptor complex"/>
    <property type="evidence" value="ECO:0007669"/>
    <property type="project" value="TreeGrafter"/>
</dbReference>
<sequence>MGRPERGALRPLALLALLLLLLQLQHLEAAADPLRGGQGSVKECEEDQFRCRNERCIPSVWRCDEDDDCSDNSDEDDCPPWCLQKEPRLQSGCGEQERQKSLLCPSDPSRSSPCPTAKKTCADSDFTCDDGHCIRERWKCDGEEECPDGSDESEATCTKQVCPAEKLSCGPTSHKCVPASWRCDGEKDCESGVDEAGCATCESGRDQRAGAPGMGSCGPTGSLSRAVCAPHEFQCSNRSCLAAVFVCDGDDDCGDGSDERGCADPACGPREFRCGGGGGGACIPERWVCDRQYDCEDRSDEAAELCGRAGPRATSAPAACAAASQFACRSGECVHLGWRCDGDRDCKDKSDEADCPLGTCRGDEFRCGDGTCVPAVKRCNQEQDCPDRSDEAGCLQGLNECLHNNGGCSHICTDLRIGFECTCPSGYRLLDQKTCGDIDECEDPDACSQICVNYKGYFKCECHPGYEMDTLTKNCKAVAGRSPSLIFTNRHEVRRIDLVKRDYSRLIPMLKNVVALDVEVATNRIYWCDLSYRKIYSAYMDKASDPAEQEVLIDEQLHSPEGLAVDWVHKHIYWTDSGTKTISVATADGGRRCTLFSRDLSEPRAIAVDPLRGFVYWSDWGYEAKIEKSGLNGVHRQTLVSDGIEWPNGITLDLLNQRLYWVDSKLHQLSSIDFSGGNRKMLISSPDYLSHPFGIAVFEDKVFWTDLENEAIFSANRLNGLEISVLAENLNNPHDIVIFHELKQPRAADACELSAQPNGGCEYLCLPAPQMSSHSPKYTCACPDTMRLGPDMKRCYRAPQSTSTTTLASTTTRTVADTTGAPGTTVHSPAYQNHSTETPSLAAAVPSSVSVPRAPSINPSTPSPATSNHSQHHGNESGKMGSTVTAAVIGIIVPMVVIALLCMSGYLIWRNWKRKNTKSMNFDNPVYRKTTEEDEDELHIGRAAQIGHVYPAVSVPCWKNSFLPFLPSSFPPFLPSFPPSLPSFLLALPPSLLPSFRHLSRTYHVPGTVLGPGDTGILG</sequence>
<dbReference type="InterPro" id="IPR051221">
    <property type="entry name" value="LDLR-related"/>
</dbReference>
<dbReference type="GO" id="GO:0042562">
    <property type="term" value="F:hormone binding"/>
    <property type="evidence" value="ECO:0007669"/>
    <property type="project" value="TreeGrafter"/>
</dbReference>
<dbReference type="InterPro" id="IPR023415">
    <property type="entry name" value="LDLR_class-A_CS"/>
</dbReference>
<dbReference type="Pfam" id="PF07645">
    <property type="entry name" value="EGF_CA"/>
    <property type="match status" value="1"/>
</dbReference>
<keyword evidence="4" id="KW-1003">Cell membrane</keyword>
<evidence type="ECO:0000256" key="26">
    <source>
        <dbReference type="SAM" id="Phobius"/>
    </source>
</evidence>
<keyword evidence="15 26" id="KW-0472">Membrane</keyword>
<evidence type="ECO:0000256" key="16">
    <source>
        <dbReference type="ARBA" id="ARBA00023157"/>
    </source>
</evidence>
<feature type="disulfide bond" evidence="23">
    <location>
        <begin position="44"/>
        <end position="56"/>
    </location>
</feature>
<dbReference type="SMART" id="SM00135">
    <property type="entry name" value="LY"/>
    <property type="match status" value="5"/>
</dbReference>
<keyword evidence="27" id="KW-0732">Signal</keyword>
<keyword evidence="6 22" id="KW-0245">EGF-like domain</keyword>
<gene>
    <name evidence="29" type="ORF">EI555_010459</name>
</gene>
<evidence type="ECO:0000313" key="30">
    <source>
        <dbReference type="Proteomes" id="UP000308365"/>
    </source>
</evidence>
<dbReference type="GO" id="GO:0016324">
    <property type="term" value="C:apical plasma membrane"/>
    <property type="evidence" value="ECO:0007669"/>
    <property type="project" value="TreeGrafter"/>
</dbReference>
<feature type="repeat" description="LDL-receptor class B" evidence="24">
    <location>
        <begin position="523"/>
        <end position="569"/>
    </location>
</feature>
<keyword evidence="17" id="KW-0675">Receptor</keyword>
<keyword evidence="5" id="KW-0964">Secreted</keyword>
<feature type="repeat" description="LDL-receptor class B" evidence="24">
    <location>
        <begin position="613"/>
        <end position="656"/>
    </location>
</feature>
<feature type="domain" description="EGF-like" evidence="28">
    <location>
        <begin position="437"/>
        <end position="476"/>
    </location>
</feature>
<evidence type="ECO:0000256" key="14">
    <source>
        <dbReference type="ARBA" id="ARBA00022989"/>
    </source>
</evidence>
<feature type="disulfide bond" evidence="23">
    <location>
        <begin position="379"/>
        <end position="394"/>
    </location>
</feature>
<dbReference type="Gene3D" id="2.120.10.30">
    <property type="entry name" value="TolB, C-terminal domain"/>
    <property type="match status" value="1"/>
</dbReference>
<dbReference type="Proteomes" id="UP000308365">
    <property type="component" value="Unassembled WGS sequence"/>
</dbReference>
<keyword evidence="13" id="KW-0832">Ubl conjugation</keyword>
<feature type="region of interest" description="Disordered" evidence="25">
    <location>
        <begin position="799"/>
        <end position="880"/>
    </location>
</feature>
<dbReference type="GO" id="GO:0006898">
    <property type="term" value="P:receptor-mediated endocytosis"/>
    <property type="evidence" value="ECO:0007669"/>
    <property type="project" value="TreeGrafter"/>
</dbReference>
<protein>
    <recommendedName>
        <fullName evidence="20">Low-density lipoprotein receptor-related protein 8</fullName>
    </recommendedName>
    <alternativeName>
        <fullName evidence="21">Apolipoprotein E receptor 2</fullName>
    </alternativeName>
</protein>
<feature type="disulfide bond" evidence="22">
    <location>
        <begin position="441"/>
        <end position="451"/>
    </location>
</feature>
<dbReference type="SUPFAM" id="SSF57424">
    <property type="entry name" value="LDL receptor-like module"/>
    <property type="match status" value="7"/>
</dbReference>
<dbReference type="PROSITE" id="PS51120">
    <property type="entry name" value="LDLRB"/>
    <property type="match status" value="4"/>
</dbReference>
<dbReference type="Pfam" id="PF00057">
    <property type="entry name" value="Ldl_recept_a"/>
    <property type="match status" value="7"/>
</dbReference>
<dbReference type="GO" id="GO:0005509">
    <property type="term" value="F:calcium ion binding"/>
    <property type="evidence" value="ECO:0007669"/>
    <property type="project" value="InterPro"/>
</dbReference>
<comment type="subunit">
    <text evidence="19">Homooligomer. Interacts with VLDLR. Reelin associates with two or more receptor molecules. Interacts with DAB1 and JNK-interacting proteins. Interacts with SNX17. Interacts with PCSK9. Interacts with MDK; this interaction is calcium dependent. Interacts with CLU.</text>
</comment>
<feature type="signal peptide" evidence="27">
    <location>
        <begin position="1"/>
        <end position="29"/>
    </location>
</feature>
<evidence type="ECO:0000256" key="19">
    <source>
        <dbReference type="ARBA" id="ARBA00062436"/>
    </source>
</evidence>
<dbReference type="PROSITE" id="PS01209">
    <property type="entry name" value="LDLRA_1"/>
    <property type="match status" value="3"/>
</dbReference>
<evidence type="ECO:0000256" key="17">
    <source>
        <dbReference type="ARBA" id="ARBA00023170"/>
    </source>
</evidence>
<feature type="disulfide bond" evidence="23">
    <location>
        <begin position="235"/>
        <end position="253"/>
    </location>
</feature>
<accession>A0A4U1FK30</accession>
<dbReference type="FunFam" id="2.10.25.10:FF:000009">
    <property type="entry name" value="Low-density lipoprotein receptor isoform 1"/>
    <property type="match status" value="1"/>
</dbReference>
<feature type="disulfide bond" evidence="23">
    <location>
        <begin position="63"/>
        <end position="78"/>
    </location>
</feature>
<dbReference type="InterPro" id="IPR036055">
    <property type="entry name" value="LDL_receptor-like_sf"/>
</dbReference>
<proteinExistence type="inferred from homology"/>
<feature type="disulfide bond" evidence="23">
    <location>
        <begin position="360"/>
        <end position="372"/>
    </location>
</feature>
<keyword evidence="16 22" id="KW-1015">Disulfide bond</keyword>
<feature type="repeat" description="LDL-receptor class B" evidence="24">
    <location>
        <begin position="570"/>
        <end position="612"/>
    </location>
</feature>
<comment type="subcellular location">
    <subcellularLocation>
        <location evidence="1">Cell membrane</location>
        <topology evidence="1">Single-pass type I membrane protein</topology>
    </subcellularLocation>
    <subcellularLocation>
        <location evidence="2">Secreted</location>
    </subcellularLocation>
</comment>
<dbReference type="InterPro" id="IPR000742">
    <property type="entry name" value="EGF"/>
</dbReference>
<feature type="compositionally biased region" description="Polar residues" evidence="25">
    <location>
        <begin position="857"/>
        <end position="869"/>
    </location>
</feature>
<evidence type="ECO:0000256" key="20">
    <source>
        <dbReference type="ARBA" id="ARBA00074426"/>
    </source>
</evidence>
<evidence type="ECO:0000256" key="15">
    <source>
        <dbReference type="ARBA" id="ARBA00023136"/>
    </source>
</evidence>
<dbReference type="Pfam" id="PF00058">
    <property type="entry name" value="Ldl_recept_b"/>
    <property type="match status" value="5"/>
</dbReference>
<dbReference type="EMBL" id="RWIC01000098">
    <property type="protein sequence ID" value="TKC49977.1"/>
    <property type="molecule type" value="Genomic_DNA"/>
</dbReference>
<dbReference type="AlphaFoldDB" id="A0A4U1FK30"/>
<keyword evidence="12" id="KW-0106">Calcium</keyword>
<evidence type="ECO:0000256" key="27">
    <source>
        <dbReference type="SAM" id="SignalP"/>
    </source>
</evidence>
<feature type="disulfide bond" evidence="23">
    <location>
        <begin position="51"/>
        <end position="69"/>
    </location>
</feature>
<dbReference type="PROSITE" id="PS01186">
    <property type="entry name" value="EGF_2"/>
    <property type="match status" value="2"/>
</dbReference>
<dbReference type="InterPro" id="IPR000033">
    <property type="entry name" value="LDLR_classB_rpt"/>
</dbReference>
<dbReference type="GO" id="GO:0005576">
    <property type="term" value="C:extracellular region"/>
    <property type="evidence" value="ECO:0007669"/>
    <property type="project" value="UniProtKB-SubCell"/>
</dbReference>
<evidence type="ECO:0000313" key="29">
    <source>
        <dbReference type="EMBL" id="TKC49977.1"/>
    </source>
</evidence>
<evidence type="ECO:0000256" key="22">
    <source>
        <dbReference type="PROSITE-ProRule" id="PRU00076"/>
    </source>
</evidence>
<comment type="caution">
    <text evidence="29">The sequence shown here is derived from an EMBL/GenBank/DDBJ whole genome shotgun (WGS) entry which is preliminary data.</text>
</comment>
<evidence type="ECO:0000256" key="23">
    <source>
        <dbReference type="PROSITE-ProRule" id="PRU00124"/>
    </source>
</evidence>
<dbReference type="Gene3D" id="4.10.400.10">
    <property type="entry name" value="Low-density Lipoprotein Receptor"/>
    <property type="match status" value="7"/>
</dbReference>
<feature type="compositionally biased region" description="Low complexity" evidence="25">
    <location>
        <begin position="839"/>
        <end position="856"/>
    </location>
</feature>
<dbReference type="InterPro" id="IPR011042">
    <property type="entry name" value="6-blade_b-propeller_TolB-like"/>
</dbReference>
<evidence type="ECO:0000256" key="24">
    <source>
        <dbReference type="PROSITE-ProRule" id="PRU00461"/>
    </source>
</evidence>
<dbReference type="FunFam" id="2.10.25.10:FF:000052">
    <property type="entry name" value="low-density lipoprotein receptor isoform X1"/>
    <property type="match status" value="1"/>
</dbReference>
<feature type="disulfide bond" evidence="23">
    <location>
        <begin position="128"/>
        <end position="146"/>
    </location>
</feature>
<dbReference type="GO" id="GO:0005041">
    <property type="term" value="F:low-density lipoprotein particle receptor activity"/>
    <property type="evidence" value="ECO:0007669"/>
    <property type="project" value="UniProtKB-ARBA"/>
</dbReference>
<evidence type="ECO:0000256" key="8">
    <source>
        <dbReference type="ARBA" id="ARBA00022583"/>
    </source>
</evidence>
<dbReference type="GO" id="GO:0007165">
    <property type="term" value="P:signal transduction"/>
    <property type="evidence" value="ECO:0007669"/>
    <property type="project" value="UniProtKB-ARBA"/>
</dbReference>
<dbReference type="PROSITE" id="PS50026">
    <property type="entry name" value="EGF_3"/>
    <property type="match status" value="1"/>
</dbReference>
<evidence type="ECO:0000256" key="1">
    <source>
        <dbReference type="ARBA" id="ARBA00004251"/>
    </source>
</evidence>
<dbReference type="SMART" id="SM00181">
    <property type="entry name" value="EGF"/>
    <property type="match status" value="4"/>
</dbReference>
<evidence type="ECO:0000256" key="12">
    <source>
        <dbReference type="ARBA" id="ARBA00022837"/>
    </source>
</evidence>
<dbReference type="PROSITE" id="PS00010">
    <property type="entry name" value="ASX_HYDROXYL"/>
    <property type="match status" value="2"/>
</dbReference>
<dbReference type="InterPro" id="IPR018097">
    <property type="entry name" value="EGF_Ca-bd_CS"/>
</dbReference>
<feature type="disulfide bond" evidence="23">
    <location>
        <begin position="328"/>
        <end position="346"/>
    </location>
</feature>
<organism evidence="29 30">
    <name type="scientific">Monodon monoceros</name>
    <name type="common">Narwhal</name>
    <name type="synonym">Ceratodon monodon</name>
    <dbReference type="NCBI Taxonomy" id="40151"/>
    <lineage>
        <taxon>Eukaryota</taxon>
        <taxon>Metazoa</taxon>
        <taxon>Chordata</taxon>
        <taxon>Craniata</taxon>
        <taxon>Vertebrata</taxon>
        <taxon>Euteleostomi</taxon>
        <taxon>Mammalia</taxon>
        <taxon>Eutheria</taxon>
        <taxon>Laurasiatheria</taxon>
        <taxon>Artiodactyla</taxon>
        <taxon>Whippomorpha</taxon>
        <taxon>Cetacea</taxon>
        <taxon>Odontoceti</taxon>
        <taxon>Monodontidae</taxon>
        <taxon>Monodon</taxon>
    </lineage>
</organism>
<evidence type="ECO:0000256" key="5">
    <source>
        <dbReference type="ARBA" id="ARBA00022525"/>
    </source>
</evidence>
<keyword evidence="14 26" id="KW-1133">Transmembrane helix</keyword>
<dbReference type="PANTHER" id="PTHR22722">
    <property type="entry name" value="LOW-DENSITY LIPOPROTEIN RECEPTOR-RELATED PROTEIN 2-RELATED"/>
    <property type="match status" value="1"/>
</dbReference>
<dbReference type="PROSITE" id="PS01187">
    <property type="entry name" value="EGF_CA"/>
    <property type="match status" value="1"/>
</dbReference>
<evidence type="ECO:0000256" key="10">
    <source>
        <dbReference type="ARBA" id="ARBA00022723"/>
    </source>
</evidence>
<evidence type="ECO:0000256" key="2">
    <source>
        <dbReference type="ARBA" id="ARBA00004613"/>
    </source>
</evidence>
<evidence type="ECO:0000256" key="13">
    <source>
        <dbReference type="ARBA" id="ARBA00022843"/>
    </source>
</evidence>
<dbReference type="PROSITE" id="PS50068">
    <property type="entry name" value="LDLRA_2"/>
    <property type="match status" value="7"/>
</dbReference>
<evidence type="ECO:0000256" key="9">
    <source>
        <dbReference type="ARBA" id="ARBA00022692"/>
    </source>
</evidence>
<feature type="disulfide bond" evidence="23">
    <location>
        <begin position="183"/>
        <end position="198"/>
    </location>
</feature>
<dbReference type="InterPro" id="IPR002172">
    <property type="entry name" value="LDrepeatLR_classA_rpt"/>
</dbReference>
<dbReference type="Pfam" id="PF14670">
    <property type="entry name" value="FXa_inhibition"/>
    <property type="match status" value="1"/>
</dbReference>
<dbReference type="CDD" id="cd00054">
    <property type="entry name" value="EGF_CA"/>
    <property type="match status" value="1"/>
</dbReference>
<comment type="similarity">
    <text evidence="3">Belongs to the LDLR family.</text>
</comment>
<name>A0A4U1FK30_MONMO</name>
<dbReference type="FunFam" id="4.10.400.10:FF:000113">
    <property type="entry name" value="Low-density lipoprotein receptor-related protein 8"/>
    <property type="match status" value="1"/>
</dbReference>
<dbReference type="FunFam" id="2.120.10.30:FF:000002">
    <property type="entry name" value="low-density lipoprotein receptor isoform X1"/>
    <property type="match status" value="1"/>
</dbReference>
<evidence type="ECO:0000256" key="4">
    <source>
        <dbReference type="ARBA" id="ARBA00022475"/>
    </source>
</evidence>
<evidence type="ECO:0000256" key="21">
    <source>
        <dbReference type="ARBA" id="ARBA00081482"/>
    </source>
</evidence>
<dbReference type="Gene3D" id="2.10.25.10">
    <property type="entry name" value="Laminin"/>
    <property type="match status" value="3"/>
</dbReference>
<feature type="disulfide bond" evidence="23">
    <location>
        <begin position="247"/>
        <end position="262"/>
    </location>
</feature>
<feature type="compositionally biased region" description="Low complexity" evidence="25">
    <location>
        <begin position="801"/>
        <end position="821"/>
    </location>
</feature>
<keyword evidence="9 26" id="KW-0812">Transmembrane</keyword>
<reference evidence="30" key="1">
    <citation type="journal article" date="2019" name="IScience">
        <title>Narwhal Genome Reveals Long-Term Low Genetic Diversity despite Current Large Abundance Size.</title>
        <authorList>
            <person name="Westbury M.V."/>
            <person name="Petersen B."/>
            <person name="Garde E."/>
            <person name="Heide-Jorgensen M.P."/>
            <person name="Lorenzen E.D."/>
        </authorList>
    </citation>
    <scope>NUCLEOTIDE SEQUENCE [LARGE SCALE GENOMIC DNA]</scope>
</reference>
<dbReference type="GO" id="GO:0034185">
    <property type="term" value="F:apolipoprotein binding"/>
    <property type="evidence" value="ECO:0007669"/>
    <property type="project" value="UniProtKB-ARBA"/>
</dbReference>
<keyword evidence="11" id="KW-0677">Repeat</keyword>
<evidence type="ECO:0000256" key="18">
    <source>
        <dbReference type="ARBA" id="ARBA00023180"/>
    </source>
</evidence>
<evidence type="ECO:0000256" key="3">
    <source>
        <dbReference type="ARBA" id="ARBA00009939"/>
    </source>
</evidence>
<feature type="disulfide bond" evidence="23">
    <location>
        <begin position="340"/>
        <end position="355"/>
    </location>
</feature>
<dbReference type="SUPFAM" id="SSF63825">
    <property type="entry name" value="YWTD domain"/>
    <property type="match status" value="1"/>
</dbReference>
<keyword evidence="8" id="KW-0254">Endocytosis</keyword>
<dbReference type="PRINTS" id="PR00261">
    <property type="entry name" value="LDLRECEPTOR"/>
</dbReference>
<keyword evidence="18" id="KW-0325">Glycoprotein</keyword>
<feature type="chain" id="PRO_5020326873" description="Low-density lipoprotein receptor-related protein 8" evidence="27">
    <location>
        <begin position="30"/>
        <end position="1019"/>
    </location>
</feature>
<feature type="compositionally biased region" description="Polar residues" evidence="25">
    <location>
        <begin position="825"/>
        <end position="838"/>
    </location>
</feature>
<dbReference type="FunFam" id="4.10.400.10:FF:000136">
    <property type="entry name" value="low-density lipoprotein receptor isoform X5"/>
    <property type="match status" value="1"/>
</dbReference>
<dbReference type="SMART" id="SM00192">
    <property type="entry name" value="LDLa"/>
    <property type="match status" value="7"/>
</dbReference>
<feature type="transmembrane region" description="Helical" evidence="26">
    <location>
        <begin position="886"/>
        <end position="909"/>
    </location>
</feature>
<feature type="disulfide bond" evidence="23">
    <location>
        <begin position="228"/>
        <end position="240"/>
    </location>
</feature>
<dbReference type="CDD" id="cd00112">
    <property type="entry name" value="LDLa"/>
    <property type="match status" value="6"/>
</dbReference>